<feature type="region of interest" description="Disordered" evidence="1">
    <location>
        <begin position="100"/>
        <end position="186"/>
    </location>
</feature>
<dbReference type="EMBL" id="BPLR01021500">
    <property type="protein sequence ID" value="GIX90395.1"/>
    <property type="molecule type" value="Genomic_DNA"/>
</dbReference>
<evidence type="ECO:0000313" key="2">
    <source>
        <dbReference type="EMBL" id="GIX90395.1"/>
    </source>
</evidence>
<organism evidence="2 3">
    <name type="scientific">Caerostris extrusa</name>
    <name type="common">Bark spider</name>
    <name type="synonym">Caerostris bankana</name>
    <dbReference type="NCBI Taxonomy" id="172846"/>
    <lineage>
        <taxon>Eukaryota</taxon>
        <taxon>Metazoa</taxon>
        <taxon>Ecdysozoa</taxon>
        <taxon>Arthropoda</taxon>
        <taxon>Chelicerata</taxon>
        <taxon>Arachnida</taxon>
        <taxon>Araneae</taxon>
        <taxon>Araneomorphae</taxon>
        <taxon>Entelegynae</taxon>
        <taxon>Araneoidea</taxon>
        <taxon>Araneidae</taxon>
        <taxon>Caerostris</taxon>
    </lineage>
</organism>
<name>A0AAV4P326_CAEEX</name>
<evidence type="ECO:0000313" key="3">
    <source>
        <dbReference type="Proteomes" id="UP001054945"/>
    </source>
</evidence>
<reference evidence="2 3" key="1">
    <citation type="submission" date="2021-06" db="EMBL/GenBank/DDBJ databases">
        <title>Caerostris extrusa draft genome.</title>
        <authorList>
            <person name="Kono N."/>
            <person name="Arakawa K."/>
        </authorList>
    </citation>
    <scope>NUCLEOTIDE SEQUENCE [LARGE SCALE GENOMIC DNA]</scope>
</reference>
<accession>A0AAV4P326</accession>
<proteinExistence type="predicted"/>
<comment type="caution">
    <text evidence="2">The sequence shown here is derived from an EMBL/GenBank/DDBJ whole genome shotgun (WGS) entry which is preliminary data.</text>
</comment>
<dbReference type="Proteomes" id="UP001054945">
    <property type="component" value="Unassembled WGS sequence"/>
</dbReference>
<gene>
    <name evidence="2" type="ORF">CEXT_126491</name>
</gene>
<dbReference type="AlphaFoldDB" id="A0AAV4P326"/>
<protein>
    <submittedName>
        <fullName evidence="2">Uncharacterized protein</fullName>
    </submittedName>
</protein>
<sequence length="237" mass="26756">MFSLASDQTRMCTLNSLVVNNQKETFLVPDKPVEKLVPSSPNIIETNTPTIIKTVQNVVQNETILLCEDMELTEIMPVTNQPQLHPSISPCTEVMESDETSIVGSSDSVKELKSSKVERTSSRVSSLLKKRSASGKLNSRNSDVKASRSSNKNSMRNSSVKNTLEALPENELLNPPKSLRKSERRSSRKKDRHFYDIFDSDESDIDLDIDFEMERDFLLNLEEKSSILIIRGYLCLI</sequence>
<evidence type="ECO:0000256" key="1">
    <source>
        <dbReference type="SAM" id="MobiDB-lite"/>
    </source>
</evidence>
<feature type="compositionally biased region" description="Basic and acidic residues" evidence="1">
    <location>
        <begin position="108"/>
        <end position="121"/>
    </location>
</feature>
<keyword evidence="3" id="KW-1185">Reference proteome</keyword>
<feature type="compositionally biased region" description="Low complexity" evidence="1">
    <location>
        <begin position="147"/>
        <end position="177"/>
    </location>
</feature>